<keyword evidence="12" id="KW-1185">Reference proteome</keyword>
<accession>A0A7D5V8V5</accession>
<keyword evidence="4" id="KW-0812">Transmembrane</keyword>
<dbReference type="InterPro" id="IPR050298">
    <property type="entry name" value="Gram-neg_bact_OMP"/>
</dbReference>
<dbReference type="GO" id="GO:0015288">
    <property type="term" value="F:porin activity"/>
    <property type="evidence" value="ECO:0007669"/>
    <property type="project" value="UniProtKB-KW"/>
</dbReference>
<name>A0A7D5V8V5_9NEIS</name>
<keyword evidence="7" id="KW-0626">Porin</keyword>
<keyword evidence="5" id="KW-0732">Signal</keyword>
<evidence type="ECO:0000256" key="1">
    <source>
        <dbReference type="ARBA" id="ARBA00004571"/>
    </source>
</evidence>
<evidence type="ECO:0000313" key="11">
    <source>
        <dbReference type="EMBL" id="QLI80692.1"/>
    </source>
</evidence>
<dbReference type="PANTHER" id="PTHR34501">
    <property type="entry name" value="PROTEIN YDDL-RELATED"/>
    <property type="match status" value="1"/>
</dbReference>
<evidence type="ECO:0000313" key="12">
    <source>
        <dbReference type="Proteomes" id="UP000510822"/>
    </source>
</evidence>
<dbReference type="Proteomes" id="UP000510822">
    <property type="component" value="Chromosome"/>
</dbReference>
<sequence>MLDEFAYSQGCKSAAIKTKVAVTVVLTNSRLLEKLIMFKRVLMAAAVAAAVSAPAFADVSISGSAEMDFFYRTNNTADGDGKFLQEIAIVLNFDGKDKLDNGSSVIWRLASKVATPDRFDSFGTREAWIGYTGDWGTLKFGNQWSDVYLTQDWPYGSKGFSGTVGELPFTGFGSGITYASPSFGGFNFNLGYDFVDGLSGDAAAYEVSAHGAFGPINVDAGYAATKDATPVPAGVADWGTLTTKANRYAVKAGDEYANWILGARGNFGDFAVRALVRNFETKTSGTKKEQIGYLLSGTYNLGKGAVSLGYYLGDDAKVNGNTVDDSSFQTIGFQYDYGLSKNTGAFLQIRHNIVGKNNGSAAPIWQNADGLAKGDNATRILVGTWTGF</sequence>
<evidence type="ECO:0000256" key="2">
    <source>
        <dbReference type="ARBA" id="ARBA00022448"/>
    </source>
</evidence>
<keyword evidence="9" id="KW-0998">Cell outer membrane</keyword>
<dbReference type="SUPFAM" id="SSF56935">
    <property type="entry name" value="Porins"/>
    <property type="match status" value="1"/>
</dbReference>
<dbReference type="AlphaFoldDB" id="A0A7D5V8V5"/>
<dbReference type="InterPro" id="IPR033900">
    <property type="entry name" value="Gram_neg_porin_domain"/>
</dbReference>
<dbReference type="Pfam" id="PF13609">
    <property type="entry name" value="Porin_4"/>
    <property type="match status" value="1"/>
</dbReference>
<dbReference type="KEGG" id="cfon:HZU75_03625"/>
<comment type="subcellular location">
    <subcellularLocation>
        <location evidence="1">Cell outer membrane</location>
        <topology evidence="1">Multi-pass membrane protein</topology>
    </subcellularLocation>
</comment>
<proteinExistence type="predicted"/>
<feature type="domain" description="Porin" evidence="10">
    <location>
        <begin position="44"/>
        <end position="351"/>
    </location>
</feature>
<dbReference type="CDD" id="cd00342">
    <property type="entry name" value="gram_neg_porins"/>
    <property type="match status" value="1"/>
</dbReference>
<protein>
    <submittedName>
        <fullName evidence="11">Porin</fullName>
    </submittedName>
</protein>
<evidence type="ECO:0000256" key="3">
    <source>
        <dbReference type="ARBA" id="ARBA00022452"/>
    </source>
</evidence>
<evidence type="ECO:0000256" key="9">
    <source>
        <dbReference type="ARBA" id="ARBA00023237"/>
    </source>
</evidence>
<dbReference type="InterPro" id="IPR023614">
    <property type="entry name" value="Porin_dom_sf"/>
</dbReference>
<evidence type="ECO:0000256" key="6">
    <source>
        <dbReference type="ARBA" id="ARBA00023065"/>
    </source>
</evidence>
<keyword evidence="2" id="KW-0813">Transport</keyword>
<organism evidence="11 12">
    <name type="scientific">Chitinibacter fontanus</name>
    <dbReference type="NCBI Taxonomy" id="1737446"/>
    <lineage>
        <taxon>Bacteria</taxon>
        <taxon>Pseudomonadati</taxon>
        <taxon>Pseudomonadota</taxon>
        <taxon>Betaproteobacteria</taxon>
        <taxon>Neisseriales</taxon>
        <taxon>Chitinibacteraceae</taxon>
        <taxon>Chitinibacter</taxon>
    </lineage>
</organism>
<dbReference type="Gene3D" id="2.40.160.10">
    <property type="entry name" value="Porin"/>
    <property type="match status" value="1"/>
</dbReference>
<reference evidence="11 12" key="1">
    <citation type="journal article" date="2016" name="Int. J. Syst. Evol. Microbiol.">
        <title>Chitinibacter fontanus sp. nov., isolated from a spring.</title>
        <authorList>
            <person name="Sheu S.Y."/>
            <person name="Li Y.S."/>
            <person name="Young C.C."/>
            <person name="Chen W.M."/>
        </authorList>
    </citation>
    <scope>NUCLEOTIDE SEQUENCE [LARGE SCALE GENOMIC DNA]</scope>
    <source>
        <strain evidence="11 12">STM-7</strain>
    </source>
</reference>
<gene>
    <name evidence="11" type="ORF">HZU75_03625</name>
</gene>
<evidence type="ECO:0000259" key="10">
    <source>
        <dbReference type="Pfam" id="PF13609"/>
    </source>
</evidence>
<evidence type="ECO:0000256" key="7">
    <source>
        <dbReference type="ARBA" id="ARBA00023114"/>
    </source>
</evidence>
<dbReference type="EMBL" id="CP058952">
    <property type="protein sequence ID" value="QLI80692.1"/>
    <property type="molecule type" value="Genomic_DNA"/>
</dbReference>
<dbReference type="RefSeq" id="WP_180307829.1">
    <property type="nucleotide sequence ID" value="NZ_CP058952.1"/>
</dbReference>
<dbReference type="GO" id="GO:0006811">
    <property type="term" value="P:monoatomic ion transport"/>
    <property type="evidence" value="ECO:0007669"/>
    <property type="project" value="UniProtKB-KW"/>
</dbReference>
<evidence type="ECO:0000256" key="5">
    <source>
        <dbReference type="ARBA" id="ARBA00022729"/>
    </source>
</evidence>
<dbReference type="GO" id="GO:0009279">
    <property type="term" value="C:cell outer membrane"/>
    <property type="evidence" value="ECO:0007669"/>
    <property type="project" value="UniProtKB-SubCell"/>
</dbReference>
<keyword evidence="3" id="KW-1134">Transmembrane beta strand</keyword>
<dbReference type="PRINTS" id="PR00184">
    <property type="entry name" value="NEISSPPORIN"/>
</dbReference>
<keyword evidence="6" id="KW-0406">Ion transport</keyword>
<dbReference type="PANTHER" id="PTHR34501:SF2">
    <property type="entry name" value="OUTER MEMBRANE PORIN F-RELATED"/>
    <property type="match status" value="1"/>
</dbReference>
<evidence type="ECO:0000256" key="8">
    <source>
        <dbReference type="ARBA" id="ARBA00023136"/>
    </source>
</evidence>
<dbReference type="GO" id="GO:0046930">
    <property type="term" value="C:pore complex"/>
    <property type="evidence" value="ECO:0007669"/>
    <property type="project" value="UniProtKB-KW"/>
</dbReference>
<evidence type="ECO:0000256" key="4">
    <source>
        <dbReference type="ARBA" id="ARBA00022692"/>
    </source>
</evidence>
<keyword evidence="8" id="KW-0472">Membrane</keyword>
<dbReference type="InterPro" id="IPR002299">
    <property type="entry name" value="Porin_Neis"/>
</dbReference>